<dbReference type="KEGG" id="bman:114248614"/>
<reference evidence="2" key="1">
    <citation type="submission" date="2025-08" db="UniProtKB">
        <authorList>
            <consortium name="RefSeq"/>
        </authorList>
    </citation>
    <scope>IDENTIFICATION</scope>
    <source>
        <tissue evidence="2">Silk gland</tissue>
    </source>
</reference>
<gene>
    <name evidence="2" type="primary">LOC114248614</name>
</gene>
<dbReference type="GO" id="GO:0005615">
    <property type="term" value="C:extracellular space"/>
    <property type="evidence" value="ECO:0007669"/>
    <property type="project" value="TreeGrafter"/>
</dbReference>
<dbReference type="InterPro" id="IPR017850">
    <property type="entry name" value="Alkaline_phosphatase_core_sf"/>
</dbReference>
<dbReference type="Proteomes" id="UP000504629">
    <property type="component" value="Unplaced"/>
</dbReference>
<dbReference type="RefSeq" id="XP_028037703.1">
    <property type="nucleotide sequence ID" value="XM_028181902.1"/>
</dbReference>
<dbReference type="GeneID" id="114248614"/>
<dbReference type="Gene3D" id="3.40.720.10">
    <property type="entry name" value="Alkaline Phosphatase, subunit A"/>
    <property type="match status" value="1"/>
</dbReference>
<dbReference type="OrthoDB" id="413313at2759"/>
<dbReference type="InterPro" id="IPR004245">
    <property type="entry name" value="DUF229"/>
</dbReference>
<dbReference type="SUPFAM" id="SSF53649">
    <property type="entry name" value="Alkaline phosphatase-like"/>
    <property type="match status" value="1"/>
</dbReference>
<name>A0A6J2K7Y6_BOMMA</name>
<dbReference type="Pfam" id="PF02995">
    <property type="entry name" value="DUF229"/>
    <property type="match status" value="1"/>
</dbReference>
<accession>A0A6J2K7Y6</accession>
<keyword evidence="1" id="KW-1185">Reference proteome</keyword>
<evidence type="ECO:0000313" key="2">
    <source>
        <dbReference type="RefSeq" id="XP_028037703.1"/>
    </source>
</evidence>
<dbReference type="CDD" id="cd16021">
    <property type="entry name" value="ALP_like"/>
    <property type="match status" value="1"/>
</dbReference>
<evidence type="ECO:0000313" key="1">
    <source>
        <dbReference type="Proteomes" id="UP000504629"/>
    </source>
</evidence>
<dbReference type="PANTHER" id="PTHR10974:SF73">
    <property type="entry name" value="FI21235P1"/>
    <property type="match status" value="1"/>
</dbReference>
<dbReference type="AlphaFoldDB" id="A0A6J2K7Y6"/>
<proteinExistence type="predicted"/>
<sequence>MVTKMFAKWSAASLGRKTSVFWKRLLRSQKHCFFALLAMFTVTSVVYLFTGYREPLKPFPFNEKTNQIRMNEEFLQRDKGTGCDMPQLDPFSDVAMRYVKETPKIVCDGLDWVDCYHSKCYVIKEILSKMKDVVCNYKDIVHVNDQHYYIGDPVKVYGNGSYRLNSSDHVKVSCKGVDKNGLGIISQRWFGYKSGLRPVPKPLVSQAGRENTSDILILGFDSTSRNGFIRKMPKSYKFLKDVLNATIMKSYNIVGEGTSNALYPILTGLELPDWESFPKDKTMDHKTFLFHHLKNDGYRTAYFEDMPWIGTFQRFYHGFDSCPADHYLRSFLMEESSKGRKWWHGVKGRYCIGNVPQYGLLMNLTKQFLDLDGKHFCLTFIADISHDDFNVISTSDDDLVAFLQDFLDKGRQKNTLLIVMGDHGAKYESIRRTYQGRLEERLPLMTIKLPETLIKSRPNAQRVLEANAEVLTTPYDLHTTLLDVVGLRELANSYKVEGSKLERGLSMLEPIPKSRSCGDAGILPHWCACTKWRNVSRSDPVHQQAATVLAEYIDNITNGRRSLCAKRTLTSIDWVMKLIPSSEMSLRDGKNNRKRDNVLRGDQEEYQVKLTMSPGAAVFEATLTYYVKEDYFLINERDISRISSYGDESICIRDSYPQLNKYCYCKDKMNAANYAFGYSFSLI</sequence>
<dbReference type="FunFam" id="3.40.720.10:FF:000017">
    <property type="entry name" value="Predicted protein"/>
    <property type="match status" value="1"/>
</dbReference>
<organism evidence="1 2">
    <name type="scientific">Bombyx mandarina</name>
    <name type="common">Wild silk moth</name>
    <name type="synonym">Wild silkworm</name>
    <dbReference type="NCBI Taxonomy" id="7092"/>
    <lineage>
        <taxon>Eukaryota</taxon>
        <taxon>Metazoa</taxon>
        <taxon>Ecdysozoa</taxon>
        <taxon>Arthropoda</taxon>
        <taxon>Hexapoda</taxon>
        <taxon>Insecta</taxon>
        <taxon>Pterygota</taxon>
        <taxon>Neoptera</taxon>
        <taxon>Endopterygota</taxon>
        <taxon>Lepidoptera</taxon>
        <taxon>Glossata</taxon>
        <taxon>Ditrysia</taxon>
        <taxon>Bombycoidea</taxon>
        <taxon>Bombycidae</taxon>
        <taxon>Bombycinae</taxon>
        <taxon>Bombyx</taxon>
    </lineage>
</organism>
<protein>
    <submittedName>
        <fullName evidence="2">Uncharacterized protein LOC114248614</fullName>
    </submittedName>
</protein>
<dbReference type="PANTHER" id="PTHR10974">
    <property type="entry name" value="FI08016P-RELATED"/>
    <property type="match status" value="1"/>
</dbReference>